<evidence type="ECO:0000256" key="6">
    <source>
        <dbReference type="ARBA" id="ARBA00023014"/>
    </source>
</evidence>
<dbReference type="InterPro" id="IPR036922">
    <property type="entry name" value="Rieske_2Fe-2S_sf"/>
</dbReference>
<evidence type="ECO:0000259" key="7">
    <source>
        <dbReference type="PROSITE" id="PS51296"/>
    </source>
</evidence>
<evidence type="ECO:0000313" key="8">
    <source>
        <dbReference type="EMBL" id="PLW67888.1"/>
    </source>
</evidence>
<name>A0A2N5X087_9GAMM</name>
<comment type="caution">
    <text evidence="8">The sequence shown here is derived from an EMBL/GenBank/DDBJ whole genome shotgun (WGS) entry which is preliminary data.</text>
</comment>
<dbReference type="OrthoDB" id="9769355at2"/>
<dbReference type="Pfam" id="PF00355">
    <property type="entry name" value="Rieske"/>
    <property type="match status" value="1"/>
</dbReference>
<keyword evidence="3" id="KW-0479">Metal-binding</keyword>
<keyword evidence="4" id="KW-0560">Oxidoreductase</keyword>
<dbReference type="SUPFAM" id="SSF50022">
    <property type="entry name" value="ISP domain"/>
    <property type="match status" value="1"/>
</dbReference>
<dbReference type="InterPro" id="IPR017941">
    <property type="entry name" value="Rieske_2Fe-2S"/>
</dbReference>
<dbReference type="PRINTS" id="PR00090">
    <property type="entry name" value="RNGDIOXGNASE"/>
</dbReference>
<gene>
    <name evidence="8" type="ORF">C0039_14695</name>
</gene>
<dbReference type="EMBL" id="PKUS01000022">
    <property type="protein sequence ID" value="PLW67888.1"/>
    <property type="molecule type" value="Genomic_DNA"/>
</dbReference>
<reference evidence="8 9" key="1">
    <citation type="submission" date="2018-01" db="EMBL/GenBank/DDBJ databases">
        <title>The draft genome sequence of Halioglobus lutimaris HF004.</title>
        <authorList>
            <person name="Du Z.-J."/>
            <person name="Shi M.-J."/>
        </authorList>
    </citation>
    <scope>NUCLEOTIDE SEQUENCE [LARGE SCALE GENOMIC DNA]</scope>
    <source>
        <strain evidence="8 9">HF004</strain>
    </source>
</reference>
<keyword evidence="5" id="KW-0408">Iron</keyword>
<dbReference type="GO" id="GO:0005506">
    <property type="term" value="F:iron ion binding"/>
    <property type="evidence" value="ECO:0007669"/>
    <property type="project" value="InterPro"/>
</dbReference>
<dbReference type="SUPFAM" id="SSF55961">
    <property type="entry name" value="Bet v1-like"/>
    <property type="match status" value="1"/>
</dbReference>
<protein>
    <submittedName>
        <fullName evidence="8">Ferredoxin</fullName>
    </submittedName>
</protein>
<evidence type="ECO:0000256" key="3">
    <source>
        <dbReference type="ARBA" id="ARBA00022723"/>
    </source>
</evidence>
<evidence type="ECO:0000256" key="2">
    <source>
        <dbReference type="ARBA" id="ARBA00022714"/>
    </source>
</evidence>
<dbReference type="Gene3D" id="2.102.10.10">
    <property type="entry name" value="Rieske [2Fe-2S] iron-sulphur domain"/>
    <property type="match status" value="1"/>
</dbReference>
<sequence>MPANAATVLPEPPPCYAQVRLRTYEIIMNSSHPRQMVQQLAQRFAGRASGPAAMTERVPVSHYTDPQHFQRELQTLFLQRPLVLCHETQLAQQGDAIVQDWLGIPMITVRDKQGAINTFINVCRHRGMRLVPEQGQACLRSLVCPYHQWTYGLDGALRNIPRQESFADLDKKQLGLVTLPTAVRNGLVWVQPTPGKTMDIDTHLAGLGEDLDFFQLGAFSYCQQSVRNVDANWKLIQDAFLDGYHVARLHKHTVGPFFPDALAESNFIGDHLRNAVARNEIEEAVDLPAEQLGDLRRYATFSYTTFPNSVLIFHPEYISIIALFPQSADSTVFVHTMLTPDVPADEAQRDHFLRSFQLIDEGVFAAEDIFAAAGTQQGLRSGANDALIFGGLEEAAVRFHNLIARELA</sequence>
<organism evidence="8 9">
    <name type="scientific">Pseudohalioglobus lutimaris</name>
    <dbReference type="NCBI Taxonomy" id="1737061"/>
    <lineage>
        <taxon>Bacteria</taxon>
        <taxon>Pseudomonadati</taxon>
        <taxon>Pseudomonadota</taxon>
        <taxon>Gammaproteobacteria</taxon>
        <taxon>Cellvibrionales</taxon>
        <taxon>Halieaceae</taxon>
        <taxon>Pseudohalioglobus</taxon>
    </lineage>
</organism>
<dbReference type="InterPro" id="IPR001663">
    <property type="entry name" value="Rng_hydr_dOase-A"/>
</dbReference>
<evidence type="ECO:0000256" key="5">
    <source>
        <dbReference type="ARBA" id="ARBA00023004"/>
    </source>
</evidence>
<proteinExistence type="predicted"/>
<keyword evidence="2" id="KW-0001">2Fe-2S</keyword>
<feature type="domain" description="Rieske" evidence="7">
    <location>
        <begin position="82"/>
        <end position="190"/>
    </location>
</feature>
<evidence type="ECO:0000313" key="9">
    <source>
        <dbReference type="Proteomes" id="UP000235005"/>
    </source>
</evidence>
<dbReference type="InterPro" id="IPR015879">
    <property type="entry name" value="Ring_hydroxy_dOase_asu_C_dom"/>
</dbReference>
<dbReference type="AlphaFoldDB" id="A0A2N5X087"/>
<dbReference type="GO" id="GO:0016491">
    <property type="term" value="F:oxidoreductase activity"/>
    <property type="evidence" value="ECO:0007669"/>
    <property type="project" value="UniProtKB-KW"/>
</dbReference>
<dbReference type="GO" id="GO:0051537">
    <property type="term" value="F:2 iron, 2 sulfur cluster binding"/>
    <property type="evidence" value="ECO:0007669"/>
    <property type="project" value="UniProtKB-KW"/>
</dbReference>
<evidence type="ECO:0000256" key="4">
    <source>
        <dbReference type="ARBA" id="ARBA00023002"/>
    </source>
</evidence>
<dbReference type="PANTHER" id="PTHR43756:SF5">
    <property type="entry name" value="CHOLINE MONOOXYGENASE, CHLOROPLASTIC"/>
    <property type="match status" value="1"/>
</dbReference>
<evidence type="ECO:0000256" key="1">
    <source>
        <dbReference type="ARBA" id="ARBA00001962"/>
    </source>
</evidence>
<dbReference type="Proteomes" id="UP000235005">
    <property type="component" value="Unassembled WGS sequence"/>
</dbReference>
<dbReference type="PROSITE" id="PS51296">
    <property type="entry name" value="RIESKE"/>
    <property type="match status" value="1"/>
</dbReference>
<dbReference type="Gene3D" id="3.90.380.10">
    <property type="entry name" value="Naphthalene 1,2-dioxygenase Alpha Subunit, Chain A, domain 1"/>
    <property type="match status" value="2"/>
</dbReference>
<dbReference type="Pfam" id="PF00848">
    <property type="entry name" value="Ring_hydroxyl_A"/>
    <property type="match status" value="1"/>
</dbReference>
<accession>A0A2N5X087</accession>
<comment type="cofactor">
    <cofactor evidence="1">
        <name>Fe cation</name>
        <dbReference type="ChEBI" id="CHEBI:24875"/>
    </cofactor>
</comment>
<keyword evidence="9" id="KW-1185">Reference proteome</keyword>
<keyword evidence="6" id="KW-0411">Iron-sulfur</keyword>
<dbReference type="CDD" id="cd03469">
    <property type="entry name" value="Rieske_RO_Alpha_N"/>
    <property type="match status" value="1"/>
</dbReference>
<dbReference type="PANTHER" id="PTHR43756">
    <property type="entry name" value="CHOLINE MONOOXYGENASE, CHLOROPLASTIC"/>
    <property type="match status" value="1"/>
</dbReference>